<dbReference type="RefSeq" id="XP_025412623.1">
    <property type="nucleotide sequence ID" value="XM_025556838.1"/>
</dbReference>
<sequence length="117" mass="13724">MSVVLDDKDEFTRNPFFSEHEPSNYQQFYATLGVCTVFAVILLVLNLFFCCFSKHRHYWRNSETGNRYILPIWIKTPAKQAPLDLKELETNFSKSKPVYDSGVPQEFVELHKKESDI</sequence>
<evidence type="ECO:0000313" key="2">
    <source>
        <dbReference type="EMBL" id="MBY86564.1"/>
    </source>
</evidence>
<evidence type="ECO:0000256" key="1">
    <source>
        <dbReference type="SAM" id="Phobius"/>
    </source>
</evidence>
<dbReference type="GeneID" id="112685068"/>
<reference evidence="2" key="1">
    <citation type="submission" date="2018-04" db="EMBL/GenBank/DDBJ databases">
        <title>Transcriptome assembly of Sipha flava.</title>
        <authorList>
            <person name="Scully E.D."/>
            <person name="Geib S.M."/>
            <person name="Palmer N.A."/>
            <person name="Koch K."/>
            <person name="Bradshaw J."/>
            <person name="Heng-Moss T."/>
            <person name="Sarath G."/>
        </authorList>
    </citation>
    <scope>NUCLEOTIDE SEQUENCE</scope>
</reference>
<name>A0A2S2R9E5_9HEMI</name>
<dbReference type="EMBL" id="GGMS01017361">
    <property type="protein sequence ID" value="MBY86564.1"/>
    <property type="molecule type" value="Transcribed_RNA"/>
</dbReference>
<dbReference type="AlphaFoldDB" id="A0A2S2R9E5"/>
<organism evidence="2">
    <name type="scientific">Sipha flava</name>
    <name type="common">yellow sugarcane aphid</name>
    <dbReference type="NCBI Taxonomy" id="143950"/>
    <lineage>
        <taxon>Eukaryota</taxon>
        <taxon>Metazoa</taxon>
        <taxon>Ecdysozoa</taxon>
        <taxon>Arthropoda</taxon>
        <taxon>Hexapoda</taxon>
        <taxon>Insecta</taxon>
        <taxon>Pterygota</taxon>
        <taxon>Neoptera</taxon>
        <taxon>Paraneoptera</taxon>
        <taxon>Hemiptera</taxon>
        <taxon>Sternorrhyncha</taxon>
        <taxon>Aphidomorpha</taxon>
        <taxon>Aphidoidea</taxon>
        <taxon>Aphididae</taxon>
        <taxon>Sipha</taxon>
    </lineage>
</organism>
<dbReference type="Proteomes" id="UP000694846">
    <property type="component" value="Unplaced"/>
</dbReference>
<proteinExistence type="predicted"/>
<keyword evidence="3" id="KW-1185">Reference proteome</keyword>
<protein>
    <submittedName>
        <fullName evidence="4">Uncharacterized protein LOC112685068</fullName>
    </submittedName>
</protein>
<dbReference type="CTD" id="38810"/>
<keyword evidence="1" id="KW-0472">Membrane</keyword>
<feature type="transmembrane region" description="Helical" evidence="1">
    <location>
        <begin position="28"/>
        <end position="52"/>
    </location>
</feature>
<keyword evidence="1" id="KW-1133">Transmembrane helix</keyword>
<dbReference type="OrthoDB" id="8168818at2759"/>
<evidence type="ECO:0000313" key="3">
    <source>
        <dbReference type="Proteomes" id="UP000694846"/>
    </source>
</evidence>
<reference evidence="4" key="2">
    <citation type="submission" date="2025-04" db="UniProtKB">
        <authorList>
            <consortium name="RefSeq"/>
        </authorList>
    </citation>
    <scope>IDENTIFICATION</scope>
    <source>
        <tissue evidence="4">Whole body</tissue>
    </source>
</reference>
<gene>
    <name evidence="4" type="primary">LOC112685068</name>
    <name evidence="2" type="ORF">g.91152</name>
</gene>
<evidence type="ECO:0000313" key="4">
    <source>
        <dbReference type="RefSeq" id="XP_025412623.1"/>
    </source>
</evidence>
<keyword evidence="1" id="KW-0812">Transmembrane</keyword>
<accession>A0A2S2R9E5</accession>